<dbReference type="GeneID" id="20237878"/>
<dbReference type="KEGG" id="lgi:LOTGIDRAFT_158800"/>
<dbReference type="Proteomes" id="UP000030746">
    <property type="component" value="Unassembled WGS sequence"/>
</dbReference>
<evidence type="ECO:0008006" key="3">
    <source>
        <dbReference type="Google" id="ProtNLM"/>
    </source>
</evidence>
<dbReference type="CTD" id="20237878"/>
<accession>V4AYT3</accession>
<reference evidence="1 2" key="1">
    <citation type="journal article" date="2013" name="Nature">
        <title>Insights into bilaterian evolution from three spiralian genomes.</title>
        <authorList>
            <person name="Simakov O."/>
            <person name="Marletaz F."/>
            <person name="Cho S.J."/>
            <person name="Edsinger-Gonzales E."/>
            <person name="Havlak P."/>
            <person name="Hellsten U."/>
            <person name="Kuo D.H."/>
            <person name="Larsson T."/>
            <person name="Lv J."/>
            <person name="Arendt D."/>
            <person name="Savage R."/>
            <person name="Osoegawa K."/>
            <person name="de Jong P."/>
            <person name="Grimwood J."/>
            <person name="Chapman J.A."/>
            <person name="Shapiro H."/>
            <person name="Aerts A."/>
            <person name="Otillar R.P."/>
            <person name="Terry A.Y."/>
            <person name="Boore J.L."/>
            <person name="Grigoriev I.V."/>
            <person name="Lindberg D.R."/>
            <person name="Seaver E.C."/>
            <person name="Weisblat D.A."/>
            <person name="Putnam N.H."/>
            <person name="Rokhsar D.S."/>
        </authorList>
    </citation>
    <scope>NUCLEOTIDE SEQUENCE [LARGE SCALE GENOMIC DNA]</scope>
</reference>
<gene>
    <name evidence="1" type="ORF">LOTGIDRAFT_158800</name>
</gene>
<sequence length="269" mass="31829">MNEICAILKEYLESDTEGIIDLFKEYKISKKDKTEVHAKLKELDCSRLMAFDANGLYASAMTEAKDKITFTNRRDRNISLHLWNEETFRLNYVKKYNKLNDTQYIVEINDEEKEFIPPKDSTRLTHTHLFTSLMDFISYKIYYTDTDLASTVKYNIILTSDGVLKEKFKGYSNYKISVEIYLQLANGQDVKNKFNKRWKKCLTEGIIIPDEKPTKVFRSYLNLVKRKEPDDEGIMWPYNHKDEMCLDDDYEFGDFDYFTNVSNDDDPLE</sequence>
<dbReference type="HOGENOM" id="CLU_010254_1_1_1"/>
<proteinExistence type="predicted"/>
<name>V4AYT3_LOTGI</name>
<evidence type="ECO:0000313" key="1">
    <source>
        <dbReference type="EMBL" id="ESO98851.1"/>
    </source>
</evidence>
<evidence type="ECO:0000313" key="2">
    <source>
        <dbReference type="Proteomes" id="UP000030746"/>
    </source>
</evidence>
<dbReference type="AlphaFoldDB" id="V4AYT3"/>
<dbReference type="EMBL" id="KB201205">
    <property type="protein sequence ID" value="ESO98851.1"/>
    <property type="molecule type" value="Genomic_DNA"/>
</dbReference>
<keyword evidence="2" id="KW-1185">Reference proteome</keyword>
<dbReference type="RefSeq" id="XP_009050481.1">
    <property type="nucleotide sequence ID" value="XM_009052233.1"/>
</dbReference>
<protein>
    <recommendedName>
        <fullName evidence="3">DNA-directed DNA polymerase</fullName>
    </recommendedName>
</protein>
<organism evidence="1 2">
    <name type="scientific">Lottia gigantea</name>
    <name type="common">Giant owl limpet</name>
    <dbReference type="NCBI Taxonomy" id="225164"/>
    <lineage>
        <taxon>Eukaryota</taxon>
        <taxon>Metazoa</taxon>
        <taxon>Spiralia</taxon>
        <taxon>Lophotrochozoa</taxon>
        <taxon>Mollusca</taxon>
        <taxon>Gastropoda</taxon>
        <taxon>Patellogastropoda</taxon>
        <taxon>Lottioidea</taxon>
        <taxon>Lottiidae</taxon>
        <taxon>Lottia</taxon>
    </lineage>
</organism>